<dbReference type="InterPro" id="IPR015053">
    <property type="entry name" value="DUF1871"/>
</dbReference>
<evidence type="ECO:0000313" key="1">
    <source>
        <dbReference type="EMBL" id="MBC1323232.1"/>
    </source>
</evidence>
<gene>
    <name evidence="1" type="ORF">HB853_09760</name>
</gene>
<dbReference type="InterPro" id="IPR023162">
    <property type="entry name" value="Apc36109-like_dom_sf"/>
</dbReference>
<sequence length="80" mass="9272">MYKKVEKIINDWDSVDLFPLTPKDEYSQEINKIISIVKENSNIDISGLAKVIRKIFIDSFGENLLFKNNEEEIAKKILAL</sequence>
<dbReference type="EMBL" id="JAAROP010000010">
    <property type="protein sequence ID" value="MBC1323232.1"/>
    <property type="molecule type" value="Genomic_DNA"/>
</dbReference>
<dbReference type="SUPFAM" id="SSF116922">
    <property type="entry name" value="YugE-like"/>
    <property type="match status" value="1"/>
</dbReference>
<proteinExistence type="predicted"/>
<name>A0A7X0W5M9_LISWE</name>
<dbReference type="AlphaFoldDB" id="A0A7X0W5M9"/>
<reference evidence="1 2" key="1">
    <citation type="submission" date="2020-03" db="EMBL/GenBank/DDBJ databases">
        <title>Soil Listeria distribution.</title>
        <authorList>
            <person name="Liao J."/>
            <person name="Wiedmann M."/>
        </authorList>
    </citation>
    <scope>NUCLEOTIDE SEQUENCE [LARGE SCALE GENOMIC DNA]</scope>
    <source>
        <strain evidence="1 2">FSL L7-1829</strain>
    </source>
</reference>
<dbReference type="Gene3D" id="1.10.340.20">
    <property type="entry name" value="Apc36109-like domain"/>
    <property type="match status" value="1"/>
</dbReference>
<evidence type="ECO:0000313" key="2">
    <source>
        <dbReference type="Proteomes" id="UP000522007"/>
    </source>
</evidence>
<comment type="caution">
    <text evidence="1">The sequence shown here is derived from an EMBL/GenBank/DDBJ whole genome shotgun (WGS) entry which is preliminary data.</text>
</comment>
<protein>
    <submittedName>
        <fullName evidence="1">DUF1871 family protein</fullName>
    </submittedName>
</protein>
<dbReference type="Pfam" id="PF08958">
    <property type="entry name" value="DUF1871"/>
    <property type="match status" value="1"/>
</dbReference>
<organism evidence="1 2">
    <name type="scientific">Listeria welshimeri</name>
    <dbReference type="NCBI Taxonomy" id="1643"/>
    <lineage>
        <taxon>Bacteria</taxon>
        <taxon>Bacillati</taxon>
        <taxon>Bacillota</taxon>
        <taxon>Bacilli</taxon>
        <taxon>Bacillales</taxon>
        <taxon>Listeriaceae</taxon>
        <taxon>Listeria</taxon>
    </lineage>
</organism>
<dbReference type="Proteomes" id="UP000522007">
    <property type="component" value="Unassembled WGS sequence"/>
</dbReference>
<accession>A0A7X0W5M9</accession>